<reference evidence="1 2" key="1">
    <citation type="journal article" date="2010" name="PLoS ONE">
        <title>The genome sequence of the rumen methanogen Methanobrevibacter ruminantium reveals new possibilities for controlling ruminant methane emissions.</title>
        <authorList>
            <person name="Leahy S.C."/>
            <person name="Kelly W.J."/>
            <person name="Altermann E."/>
            <person name="Ronimus R.S."/>
            <person name="Yeoman C.J."/>
            <person name="Pacheco D.M."/>
            <person name="Li D."/>
            <person name="Kong Z."/>
            <person name="McTavish S."/>
            <person name="Sang C."/>
            <person name="Lambie S.C."/>
            <person name="Janssen P.H."/>
            <person name="Dey D."/>
            <person name="Attwood G.T."/>
        </authorList>
    </citation>
    <scope>NUCLEOTIDE SEQUENCE [LARGE SCALE GENOMIC DNA]</scope>
    <source>
        <strain evidence="2">ATCC 35063 / DSM 1093 / JCM 13430 / OCM 146 / M1</strain>
    </source>
</reference>
<dbReference type="EMBL" id="CP001719">
    <property type="protein sequence ID" value="ADC47001.1"/>
    <property type="molecule type" value="Genomic_DNA"/>
</dbReference>
<protein>
    <submittedName>
        <fullName evidence="1">Uncharacterized protein</fullName>
    </submittedName>
</protein>
<accession>D3E390</accession>
<dbReference type="PATRIC" id="fig|634498.28.peg.1152"/>
<dbReference type="HOGENOM" id="CLU_1118226_0_0_2"/>
<dbReference type="STRING" id="634498.mru_1151"/>
<evidence type="ECO:0000313" key="1">
    <source>
        <dbReference type="EMBL" id="ADC47001.1"/>
    </source>
</evidence>
<dbReference type="AlphaFoldDB" id="D3E390"/>
<keyword evidence="2" id="KW-1185">Reference proteome</keyword>
<dbReference type="GeneID" id="8770802"/>
<gene>
    <name evidence="1" type="ordered locus">mru_1151</name>
</gene>
<sequence length="248" mass="29867">MDLKDVYYSSKPYTQEEFESIIINAYKYVCEEIETKNKRFQACHDFEPCFICWNIELEGNEFTKWIEENSDLRVINKFNASMDVGVLGSFTEDTIKLENGIDLSKIPRCKGKCDREYFFNEECFFERRRLREKIGSIEDMELINPSSIFEFIDYKEEFIDLIIESVNLIKNHFPKAKIYLKYNWDHEYWDLTSICGNIYLKDGNNDENYSIYKYKLFPDFVKLRKSYGDFNYYIEMIDSDELDELLKN</sequence>
<proteinExistence type="predicted"/>
<organism evidence="1 2">
    <name type="scientific">Methanobrevibacter ruminantium (strain ATCC 35063 / DSM 1093 / JCM 13430 / OCM 146 / M1)</name>
    <name type="common">Methanobacterium ruminantium</name>
    <dbReference type="NCBI Taxonomy" id="634498"/>
    <lineage>
        <taxon>Archaea</taxon>
        <taxon>Methanobacteriati</taxon>
        <taxon>Methanobacteriota</taxon>
        <taxon>Methanomada group</taxon>
        <taxon>Methanobacteria</taxon>
        <taxon>Methanobacteriales</taxon>
        <taxon>Methanobacteriaceae</taxon>
        <taxon>Methanobrevibacter</taxon>
    </lineage>
</organism>
<dbReference type="KEGG" id="mru:mru_1151"/>
<evidence type="ECO:0000313" key="2">
    <source>
        <dbReference type="Proteomes" id="UP000008680"/>
    </source>
</evidence>
<dbReference type="RefSeq" id="WP_012955951.1">
    <property type="nucleotide sequence ID" value="NC_013790.1"/>
</dbReference>
<dbReference type="Proteomes" id="UP000008680">
    <property type="component" value="Chromosome"/>
</dbReference>
<dbReference type="eggNOG" id="arCOG10910">
    <property type="taxonomic scope" value="Archaea"/>
</dbReference>
<name>D3E390_METRM</name>